<dbReference type="InterPro" id="IPR007344">
    <property type="entry name" value="GrpB/CoaE"/>
</dbReference>
<dbReference type="Pfam" id="PF04229">
    <property type="entry name" value="GrpB"/>
    <property type="match status" value="1"/>
</dbReference>
<dbReference type="SUPFAM" id="SSF81301">
    <property type="entry name" value="Nucleotidyltransferase"/>
    <property type="match status" value="1"/>
</dbReference>
<accession>A0ABV9T8C3</accession>
<dbReference type="RefSeq" id="WP_377068993.1">
    <property type="nucleotide sequence ID" value="NZ_JBHSJJ010000022.1"/>
</dbReference>
<comment type="caution">
    <text evidence="1">The sequence shown here is derived from an EMBL/GenBank/DDBJ whole genome shotgun (WGS) entry which is preliminary data.</text>
</comment>
<evidence type="ECO:0000313" key="1">
    <source>
        <dbReference type="EMBL" id="MFC4874797.1"/>
    </source>
</evidence>
<dbReference type="Proteomes" id="UP001595818">
    <property type="component" value="Unassembled WGS sequence"/>
</dbReference>
<reference evidence="2" key="1">
    <citation type="journal article" date="2019" name="Int. J. Syst. Evol. Microbiol.">
        <title>The Global Catalogue of Microorganisms (GCM) 10K type strain sequencing project: providing services to taxonomists for standard genome sequencing and annotation.</title>
        <authorList>
            <consortium name="The Broad Institute Genomics Platform"/>
            <consortium name="The Broad Institute Genome Sequencing Center for Infectious Disease"/>
            <person name="Wu L."/>
            <person name="Ma J."/>
        </authorList>
    </citation>
    <scope>NUCLEOTIDE SEQUENCE [LARGE SCALE GENOMIC DNA]</scope>
    <source>
        <strain evidence="2">CGMCC 4.7466</strain>
    </source>
</reference>
<dbReference type="Gene3D" id="3.30.460.10">
    <property type="entry name" value="Beta Polymerase, domain 2"/>
    <property type="match status" value="1"/>
</dbReference>
<evidence type="ECO:0000313" key="2">
    <source>
        <dbReference type="Proteomes" id="UP001595818"/>
    </source>
</evidence>
<dbReference type="EMBL" id="JBHSJJ010000022">
    <property type="protein sequence ID" value="MFC4874797.1"/>
    <property type="molecule type" value="Genomic_DNA"/>
</dbReference>
<dbReference type="PANTHER" id="PTHR34822">
    <property type="entry name" value="GRPB DOMAIN PROTEIN (AFU_ORTHOLOGUE AFUA_1G01530)"/>
    <property type="match status" value="1"/>
</dbReference>
<organism evidence="1 2">
    <name type="scientific">Negadavirga shengliensis</name>
    <dbReference type="NCBI Taxonomy" id="1389218"/>
    <lineage>
        <taxon>Bacteria</taxon>
        <taxon>Pseudomonadati</taxon>
        <taxon>Bacteroidota</taxon>
        <taxon>Cytophagia</taxon>
        <taxon>Cytophagales</taxon>
        <taxon>Cyclobacteriaceae</taxon>
        <taxon>Negadavirga</taxon>
    </lineage>
</organism>
<name>A0ABV9T8C3_9BACT</name>
<protein>
    <submittedName>
        <fullName evidence="1">GrpB family protein</fullName>
    </submittedName>
</protein>
<dbReference type="InterPro" id="IPR043519">
    <property type="entry name" value="NT_sf"/>
</dbReference>
<proteinExistence type="predicted"/>
<gene>
    <name evidence="1" type="ORF">ACFPFU_24045</name>
</gene>
<keyword evidence="2" id="KW-1185">Reference proteome</keyword>
<dbReference type="PANTHER" id="PTHR34822:SF1">
    <property type="entry name" value="GRPB FAMILY PROTEIN"/>
    <property type="match status" value="1"/>
</dbReference>
<sequence>MNIELTPHSGNWKKAFEDEREILLDIFQDDIKAIEHIGSTSIPDLDAKPVIDIFIAVSPFRSIPFYKGKLDFNYYRSIKTDMINRYLFSKYSDKNTWTHNLHILPFDEDFYSRNEILFRDYLRKKPEWVSQYNQLKQQLVLKYTHSLEDYTQAKTQFIQTVVDLARAEKGLPRQDVWTMVYIKDD</sequence>